<evidence type="ECO:0000256" key="1">
    <source>
        <dbReference type="SAM" id="MobiDB-lite"/>
    </source>
</evidence>
<evidence type="ECO:0000313" key="2">
    <source>
        <dbReference type="EMBL" id="PRY24389.1"/>
    </source>
</evidence>
<reference evidence="2 3" key="1">
    <citation type="submission" date="2018-03" db="EMBL/GenBank/DDBJ databases">
        <title>Genomic Encyclopedia of Archaeal and Bacterial Type Strains, Phase II (KMG-II): from individual species to whole genera.</title>
        <authorList>
            <person name="Goeker M."/>
        </authorList>
    </citation>
    <scope>NUCLEOTIDE SEQUENCE [LARGE SCALE GENOMIC DNA]</scope>
    <source>
        <strain evidence="2 3">DSM 29328</strain>
    </source>
</reference>
<sequence length="131" mass="14426">MSLASTDPLAGGHGAKDALDTGNGNTEFVKLNNQFIVPVIEDGRVRSMVVMSLAVETATGAKEQVYEREPVLRDKFLQVLFEHANAGRFDGNFTSTRNLDLLRRSLREEARLHFGNLVVGVLVTDIARQDV</sequence>
<name>A0A2T0RT58_9RHOB</name>
<organism evidence="2 3">
    <name type="scientific">Aliiruegeria haliotis</name>
    <dbReference type="NCBI Taxonomy" id="1280846"/>
    <lineage>
        <taxon>Bacteria</taxon>
        <taxon>Pseudomonadati</taxon>
        <taxon>Pseudomonadota</taxon>
        <taxon>Alphaproteobacteria</taxon>
        <taxon>Rhodobacterales</taxon>
        <taxon>Roseobacteraceae</taxon>
        <taxon>Aliiruegeria</taxon>
    </lineage>
</organism>
<gene>
    <name evidence="2" type="ORF">CLV78_103255</name>
</gene>
<dbReference type="EMBL" id="PVTD01000003">
    <property type="protein sequence ID" value="PRY24389.1"/>
    <property type="molecule type" value="Genomic_DNA"/>
</dbReference>
<protein>
    <submittedName>
        <fullName evidence="2">Uncharacterized protein</fullName>
    </submittedName>
</protein>
<feature type="region of interest" description="Disordered" evidence="1">
    <location>
        <begin position="1"/>
        <end position="22"/>
    </location>
</feature>
<dbReference type="AlphaFoldDB" id="A0A2T0RT58"/>
<proteinExistence type="predicted"/>
<keyword evidence="3" id="KW-1185">Reference proteome</keyword>
<comment type="caution">
    <text evidence="2">The sequence shown here is derived from an EMBL/GenBank/DDBJ whole genome shotgun (WGS) entry which is preliminary data.</text>
</comment>
<accession>A0A2T0RT58</accession>
<evidence type="ECO:0000313" key="3">
    <source>
        <dbReference type="Proteomes" id="UP000239480"/>
    </source>
</evidence>
<dbReference type="Proteomes" id="UP000239480">
    <property type="component" value="Unassembled WGS sequence"/>
</dbReference>